<dbReference type="NCBIfam" id="NF000585">
    <property type="entry name" value="PRK00010.1"/>
    <property type="match status" value="1"/>
</dbReference>
<dbReference type="InterPro" id="IPR002132">
    <property type="entry name" value="Ribosomal_uL5"/>
</dbReference>
<feature type="domain" description="Large ribosomal subunit protein uL5 N-terminal" evidence="7">
    <location>
        <begin position="18"/>
        <end position="74"/>
    </location>
</feature>
<protein>
    <recommendedName>
        <fullName evidence="4">Large ribosomal subunit protein uL5</fullName>
    </recommendedName>
    <alternativeName>
        <fullName evidence="5">50S ribosomal protein L5</fullName>
    </alternativeName>
</protein>
<dbReference type="InterPro" id="IPR031309">
    <property type="entry name" value="Ribosomal_uL5_C"/>
</dbReference>
<proteinExistence type="inferred from homology"/>
<dbReference type="GO" id="GO:0006412">
    <property type="term" value="P:translation"/>
    <property type="evidence" value="ECO:0007669"/>
    <property type="project" value="InterPro"/>
</dbReference>
<accession>A0A554LM10</accession>
<evidence type="ECO:0000259" key="7">
    <source>
        <dbReference type="Pfam" id="PF00281"/>
    </source>
</evidence>
<dbReference type="Gene3D" id="3.30.1440.10">
    <property type="match status" value="1"/>
</dbReference>
<dbReference type="EMBL" id="VMGI01000007">
    <property type="protein sequence ID" value="TSC93911.1"/>
    <property type="molecule type" value="Genomic_DNA"/>
</dbReference>
<evidence type="ECO:0000313" key="9">
    <source>
        <dbReference type="EMBL" id="TSC93911.1"/>
    </source>
</evidence>
<comment type="similarity">
    <text evidence="1 6">Belongs to the universal ribosomal protein uL5 family.</text>
</comment>
<sequence length="175" mass="19853">MINIKSINQKIAEEFKINSMSVPKILKIVVSAGTGNFRDNENRVKNLQTDLSKITGQMPAFTTAKKSISGFKLRKGEHVGLKVTLRDKLMWDFLDRLVNITFPLIRDFKGISQKAFDKSGNLSIGIKEHIVFPEIAYDTQSGICGLQITINFSQSNRQIMQKMLEYIGFPLQKEK</sequence>
<dbReference type="Pfam" id="PF00673">
    <property type="entry name" value="Ribosomal_L5_C"/>
    <property type="match status" value="1"/>
</dbReference>
<feature type="domain" description="Large ribosomal subunit protein uL5 C-terminal" evidence="8">
    <location>
        <begin position="79"/>
        <end position="170"/>
    </location>
</feature>
<dbReference type="Pfam" id="PF00281">
    <property type="entry name" value="Ribosomal_L5"/>
    <property type="match status" value="1"/>
</dbReference>
<evidence type="ECO:0000256" key="6">
    <source>
        <dbReference type="RuleBase" id="RU003930"/>
    </source>
</evidence>
<dbReference type="InterPro" id="IPR031310">
    <property type="entry name" value="Ribosomal_uL5_N"/>
</dbReference>
<organism evidence="9 10">
    <name type="scientific">Candidatus Berkelbacteria bacterium Licking1014_85</name>
    <dbReference type="NCBI Taxonomy" id="2017148"/>
    <lineage>
        <taxon>Bacteria</taxon>
        <taxon>Candidatus Berkelbacteria</taxon>
    </lineage>
</organism>
<dbReference type="InterPro" id="IPR020930">
    <property type="entry name" value="Ribosomal_uL5_bac-type"/>
</dbReference>
<dbReference type="PROSITE" id="PS00358">
    <property type="entry name" value="RIBOSOMAL_L5"/>
    <property type="match status" value="1"/>
</dbReference>
<reference evidence="9 10" key="1">
    <citation type="submission" date="2017-07" db="EMBL/GenBank/DDBJ databases">
        <title>Mechanisms for carbon and nitrogen cycling indicate functional differentiation within the Candidate Phyla Radiation.</title>
        <authorList>
            <person name="Danczak R.E."/>
            <person name="Johnston M.D."/>
            <person name="Kenah C."/>
            <person name="Slattery M."/>
            <person name="Wrighton K.C."/>
            <person name="Wilkins M.J."/>
        </authorList>
    </citation>
    <scope>NUCLEOTIDE SEQUENCE [LARGE SCALE GENOMIC DNA]</scope>
    <source>
        <strain evidence="9">Licking1014_85</strain>
    </source>
</reference>
<dbReference type="GO" id="GO:1990904">
    <property type="term" value="C:ribonucleoprotein complex"/>
    <property type="evidence" value="ECO:0007669"/>
    <property type="project" value="UniProtKB-KW"/>
</dbReference>
<comment type="caution">
    <text evidence="9">The sequence shown here is derived from an EMBL/GenBank/DDBJ whole genome shotgun (WGS) entry which is preliminary data.</text>
</comment>
<dbReference type="InterPro" id="IPR022803">
    <property type="entry name" value="Ribosomal_uL5_dom_sf"/>
</dbReference>
<gene>
    <name evidence="9" type="ORF">CEN91_80</name>
</gene>
<keyword evidence="3 6" id="KW-0687">Ribonucleoprotein</keyword>
<dbReference type="PIRSF" id="PIRSF002161">
    <property type="entry name" value="Ribosomal_L5"/>
    <property type="match status" value="1"/>
</dbReference>
<evidence type="ECO:0000256" key="4">
    <source>
        <dbReference type="ARBA" id="ARBA00035245"/>
    </source>
</evidence>
<dbReference type="InterPro" id="IPR020929">
    <property type="entry name" value="Ribosomal_uL5_CS"/>
</dbReference>
<dbReference type="GO" id="GO:0003735">
    <property type="term" value="F:structural constituent of ribosome"/>
    <property type="evidence" value="ECO:0007669"/>
    <property type="project" value="InterPro"/>
</dbReference>
<dbReference type="Proteomes" id="UP000315589">
    <property type="component" value="Unassembled WGS sequence"/>
</dbReference>
<dbReference type="SUPFAM" id="SSF55282">
    <property type="entry name" value="RL5-like"/>
    <property type="match status" value="1"/>
</dbReference>
<dbReference type="FunFam" id="3.30.1440.10:FF:000001">
    <property type="entry name" value="50S ribosomal protein L5"/>
    <property type="match status" value="1"/>
</dbReference>
<evidence type="ECO:0000259" key="8">
    <source>
        <dbReference type="Pfam" id="PF00673"/>
    </source>
</evidence>
<evidence type="ECO:0000256" key="5">
    <source>
        <dbReference type="ARBA" id="ARBA00035461"/>
    </source>
</evidence>
<evidence type="ECO:0000256" key="3">
    <source>
        <dbReference type="ARBA" id="ARBA00023274"/>
    </source>
</evidence>
<name>A0A554LM10_9BACT</name>
<keyword evidence="2 6" id="KW-0689">Ribosomal protein</keyword>
<dbReference type="GO" id="GO:0005840">
    <property type="term" value="C:ribosome"/>
    <property type="evidence" value="ECO:0007669"/>
    <property type="project" value="UniProtKB-KW"/>
</dbReference>
<dbReference type="AlphaFoldDB" id="A0A554LM10"/>
<evidence type="ECO:0000313" key="10">
    <source>
        <dbReference type="Proteomes" id="UP000315589"/>
    </source>
</evidence>
<evidence type="ECO:0000256" key="2">
    <source>
        <dbReference type="ARBA" id="ARBA00022980"/>
    </source>
</evidence>
<evidence type="ECO:0000256" key="1">
    <source>
        <dbReference type="ARBA" id="ARBA00008553"/>
    </source>
</evidence>
<dbReference type="PANTHER" id="PTHR11994">
    <property type="entry name" value="60S RIBOSOMAL PROTEIN L11-RELATED"/>
    <property type="match status" value="1"/>
</dbReference>